<feature type="domain" description="DUF6570" evidence="1">
    <location>
        <begin position="12"/>
        <end position="109"/>
    </location>
</feature>
<dbReference type="AlphaFoldDB" id="A0A2H3D7L1"/>
<proteinExistence type="predicted"/>
<dbReference type="EMBL" id="KZ293678">
    <property type="protein sequence ID" value="PBK87422.1"/>
    <property type="molecule type" value="Genomic_DNA"/>
</dbReference>
<evidence type="ECO:0000313" key="2">
    <source>
        <dbReference type="EMBL" id="PBK87422.1"/>
    </source>
</evidence>
<dbReference type="Pfam" id="PF20209">
    <property type="entry name" value="DUF6570"/>
    <property type="match status" value="1"/>
</dbReference>
<dbReference type="Proteomes" id="UP000217790">
    <property type="component" value="Unassembled WGS sequence"/>
</dbReference>
<dbReference type="InParanoid" id="A0A2H3D7L1"/>
<dbReference type="STRING" id="47427.A0A2H3D7L1"/>
<sequence>MQILQGRSEERVALCRTKCLVVQLEDDSETESKKSIRQRGTVGHMIVYPQRPRAIAEMLPPTVKEITSPVCVIFVGPLWVSGKRVRRALSWLRENNPLYKNIQFNEEVLEQLDRDPVLPIHIQHVIPSKATMESTSRYDNIDLDEFIVGEDDNKSNTAANVVISDVDGDASYADLKLAVWNHVKKNGQGYIRIPHDPDPCNEFNNPALLPIMYPTLFPYGVGGLEDRECSRLVSFERGAKHLVVFFESRDAQRNSRLDV</sequence>
<evidence type="ECO:0000313" key="3">
    <source>
        <dbReference type="Proteomes" id="UP000217790"/>
    </source>
</evidence>
<name>A0A2H3D7L1_ARMGA</name>
<dbReference type="InterPro" id="IPR046700">
    <property type="entry name" value="DUF6570"/>
</dbReference>
<accession>A0A2H3D7L1</accession>
<evidence type="ECO:0000259" key="1">
    <source>
        <dbReference type="Pfam" id="PF20209"/>
    </source>
</evidence>
<organism evidence="2 3">
    <name type="scientific">Armillaria gallica</name>
    <name type="common">Bulbous honey fungus</name>
    <name type="synonym">Armillaria bulbosa</name>
    <dbReference type="NCBI Taxonomy" id="47427"/>
    <lineage>
        <taxon>Eukaryota</taxon>
        <taxon>Fungi</taxon>
        <taxon>Dikarya</taxon>
        <taxon>Basidiomycota</taxon>
        <taxon>Agaricomycotina</taxon>
        <taxon>Agaricomycetes</taxon>
        <taxon>Agaricomycetidae</taxon>
        <taxon>Agaricales</taxon>
        <taxon>Marasmiineae</taxon>
        <taxon>Physalacriaceae</taxon>
        <taxon>Armillaria</taxon>
    </lineage>
</organism>
<gene>
    <name evidence="2" type="ORF">ARMGADRAFT_1121965</name>
</gene>
<protein>
    <recommendedName>
        <fullName evidence="1">DUF6570 domain-containing protein</fullName>
    </recommendedName>
</protein>
<reference evidence="3" key="1">
    <citation type="journal article" date="2017" name="Nat. Ecol. Evol.">
        <title>Genome expansion and lineage-specific genetic innovations in the forest pathogenic fungi Armillaria.</title>
        <authorList>
            <person name="Sipos G."/>
            <person name="Prasanna A.N."/>
            <person name="Walter M.C."/>
            <person name="O'Connor E."/>
            <person name="Balint B."/>
            <person name="Krizsan K."/>
            <person name="Kiss B."/>
            <person name="Hess J."/>
            <person name="Varga T."/>
            <person name="Slot J."/>
            <person name="Riley R."/>
            <person name="Boka B."/>
            <person name="Rigling D."/>
            <person name="Barry K."/>
            <person name="Lee J."/>
            <person name="Mihaltcheva S."/>
            <person name="LaButti K."/>
            <person name="Lipzen A."/>
            <person name="Waldron R."/>
            <person name="Moloney N.M."/>
            <person name="Sperisen C."/>
            <person name="Kredics L."/>
            <person name="Vagvoelgyi C."/>
            <person name="Patrignani A."/>
            <person name="Fitzpatrick D."/>
            <person name="Nagy I."/>
            <person name="Doyle S."/>
            <person name="Anderson J.B."/>
            <person name="Grigoriev I.V."/>
            <person name="Gueldener U."/>
            <person name="Muensterkoetter M."/>
            <person name="Nagy L.G."/>
        </authorList>
    </citation>
    <scope>NUCLEOTIDE SEQUENCE [LARGE SCALE GENOMIC DNA]</scope>
    <source>
        <strain evidence="3">Ar21-2</strain>
    </source>
</reference>
<dbReference type="OrthoDB" id="3235800at2759"/>
<keyword evidence="3" id="KW-1185">Reference proteome</keyword>